<protein>
    <submittedName>
        <fullName evidence="1">Uncharacterized protein</fullName>
    </submittedName>
</protein>
<dbReference type="Gene3D" id="3.60.10.10">
    <property type="entry name" value="Endonuclease/exonuclease/phosphatase"/>
    <property type="match status" value="1"/>
</dbReference>
<proteinExistence type="predicted"/>
<feature type="non-terminal residue" evidence="1">
    <location>
        <position position="1"/>
    </location>
</feature>
<dbReference type="SUPFAM" id="SSF56219">
    <property type="entry name" value="DNase I-like"/>
    <property type="match status" value="1"/>
</dbReference>
<evidence type="ECO:0000313" key="1">
    <source>
        <dbReference type="EMBL" id="WAR03415.1"/>
    </source>
</evidence>
<organism evidence="1 2">
    <name type="scientific">Mya arenaria</name>
    <name type="common">Soft-shell clam</name>
    <dbReference type="NCBI Taxonomy" id="6604"/>
    <lineage>
        <taxon>Eukaryota</taxon>
        <taxon>Metazoa</taxon>
        <taxon>Spiralia</taxon>
        <taxon>Lophotrochozoa</taxon>
        <taxon>Mollusca</taxon>
        <taxon>Bivalvia</taxon>
        <taxon>Autobranchia</taxon>
        <taxon>Heteroconchia</taxon>
        <taxon>Euheterodonta</taxon>
        <taxon>Imparidentia</taxon>
        <taxon>Neoheterodontei</taxon>
        <taxon>Myida</taxon>
        <taxon>Myoidea</taxon>
        <taxon>Myidae</taxon>
        <taxon>Mya</taxon>
    </lineage>
</organism>
<reference evidence="1" key="1">
    <citation type="submission" date="2022-11" db="EMBL/GenBank/DDBJ databases">
        <title>Centuries of genome instability and evolution in soft-shell clam transmissible cancer (bioRxiv).</title>
        <authorList>
            <person name="Hart S.F.M."/>
            <person name="Yonemitsu M.A."/>
            <person name="Giersch R.M."/>
            <person name="Beal B.F."/>
            <person name="Arriagada G."/>
            <person name="Davis B.W."/>
            <person name="Ostrander E.A."/>
            <person name="Goff S.P."/>
            <person name="Metzger M.J."/>
        </authorList>
    </citation>
    <scope>NUCLEOTIDE SEQUENCE</scope>
    <source>
        <strain evidence="1">MELC-2E11</strain>
        <tissue evidence="1">Siphon/mantle</tissue>
    </source>
</reference>
<gene>
    <name evidence="1" type="ORF">MAR_009973</name>
</gene>
<dbReference type="InterPro" id="IPR036691">
    <property type="entry name" value="Endo/exonu/phosph_ase_sf"/>
</dbReference>
<sequence length="210" mass="24380">MLAARKDKVDAYIKYNKLFVNGREYTDGKYEGELKICSWNCNGLTKDTLNYDEFLKIIQGTDIAFLYETWTCESSDIEIDGYTSHNYSRRFQHRNARRYSGGIAIYYKSKLQPDVWKSSSYGLLKCAGRWEGRLHSCDNAVSNFDPDDYVPDTPLRRVTQDTLHNSHGIQLMDLCKATSMRICNERLEISESVTYYSTNDCSLIDYLSRK</sequence>
<evidence type="ECO:0000313" key="2">
    <source>
        <dbReference type="Proteomes" id="UP001164746"/>
    </source>
</evidence>
<keyword evidence="2" id="KW-1185">Reference proteome</keyword>
<accession>A0ABY7E397</accession>
<name>A0ABY7E397_MYAAR</name>
<dbReference type="Proteomes" id="UP001164746">
    <property type="component" value="Chromosome 4"/>
</dbReference>
<dbReference type="EMBL" id="CP111015">
    <property type="protein sequence ID" value="WAR03415.1"/>
    <property type="molecule type" value="Genomic_DNA"/>
</dbReference>